<name>A0ABS4M3P6_9ACTN</name>
<dbReference type="InterPro" id="IPR013149">
    <property type="entry name" value="ADH-like_C"/>
</dbReference>
<dbReference type="Pfam" id="PF08240">
    <property type="entry name" value="ADH_N"/>
    <property type="match status" value="1"/>
</dbReference>
<dbReference type="EC" id="1.3.1.104" evidence="9"/>
<evidence type="ECO:0000256" key="9">
    <source>
        <dbReference type="ARBA" id="ARBA00038963"/>
    </source>
</evidence>
<dbReference type="SMART" id="SM00829">
    <property type="entry name" value="PKS_ER"/>
    <property type="match status" value="1"/>
</dbReference>
<dbReference type="InterPro" id="IPR013154">
    <property type="entry name" value="ADH-like_N"/>
</dbReference>
<dbReference type="Gene3D" id="3.40.50.720">
    <property type="entry name" value="NAD(P)-binding Rossmann-like Domain"/>
    <property type="match status" value="1"/>
</dbReference>
<reference evidence="12 13" key="1">
    <citation type="submission" date="2021-03" db="EMBL/GenBank/DDBJ databases">
        <title>Genomic Encyclopedia of Type Strains, Phase IV (KMG-IV): sequencing the most valuable type-strain genomes for metagenomic binning, comparative biology and taxonomic classification.</title>
        <authorList>
            <person name="Goeker M."/>
        </authorList>
    </citation>
    <scope>NUCLEOTIDE SEQUENCE [LARGE SCALE GENOMIC DNA]</scope>
    <source>
        <strain evidence="12 13">DSM 40499</strain>
    </source>
</reference>
<sequence length="359" mass="38260">MDTAVETLGDRAVGIQSDVSNFDEATKRRSEESCPMLAIHLTQFGEPGKSLKVVDVPEPPAPTAGQALIQVEYAPLDHHDLLLAQGIYPVRPELPMAIGNEGVGTVVSVGPGVMEISPGERVLLPFGVFSWSERVVAEAADLTVVDKSISLEQAAMLTINPVSAGLLVGLRDLRAGSWVVQNAANSGVGRSVIVFAKERGLRTINIVRRAELVSELRDLGADIVVVDSADAGARVREAVGSDPVLLGLDGVSGAATALLLDVLTDGALLAIYGYLSGQPFTPDPDVLRTKNITTTEFWMYQDELLPRFPALNAESARLVSEGRLVLPSAPVYKAADFPEALAYFRENGKVLLDFDPPRA</sequence>
<evidence type="ECO:0000256" key="10">
    <source>
        <dbReference type="ARBA" id="ARBA00048843"/>
    </source>
</evidence>
<dbReference type="CDD" id="cd05282">
    <property type="entry name" value="ETR_like"/>
    <property type="match status" value="1"/>
</dbReference>
<evidence type="ECO:0000256" key="3">
    <source>
        <dbReference type="ARBA" id="ARBA00022832"/>
    </source>
</evidence>
<comment type="catalytic activity">
    <reaction evidence="10">
        <text>a 2,3-saturated acyl-[ACP] + NADP(+) = a (2E)-enoyl-[ACP] + NADPH + H(+)</text>
        <dbReference type="Rhea" id="RHEA:22564"/>
        <dbReference type="Rhea" id="RHEA-COMP:9925"/>
        <dbReference type="Rhea" id="RHEA-COMP:9926"/>
        <dbReference type="ChEBI" id="CHEBI:15378"/>
        <dbReference type="ChEBI" id="CHEBI:57783"/>
        <dbReference type="ChEBI" id="CHEBI:58349"/>
        <dbReference type="ChEBI" id="CHEBI:78784"/>
        <dbReference type="ChEBI" id="CHEBI:78785"/>
        <dbReference type="EC" id="1.3.1.104"/>
    </reaction>
</comment>
<gene>
    <name evidence="12" type="ORF">J2Z21_007296</name>
</gene>
<comment type="similarity">
    <text evidence="1">Belongs to the zinc-containing alcohol dehydrogenase family. Quinone oxidoreductase subfamily.</text>
</comment>
<dbReference type="PANTHER" id="PTHR43981">
    <property type="entry name" value="ENOYL-[ACYL-CARRIER-PROTEIN] REDUCTASE, MITOCHONDRIAL"/>
    <property type="match status" value="1"/>
</dbReference>
<dbReference type="InterPro" id="IPR020843">
    <property type="entry name" value="ER"/>
</dbReference>
<evidence type="ECO:0000256" key="8">
    <source>
        <dbReference type="ARBA" id="ARBA00023160"/>
    </source>
</evidence>
<keyword evidence="3" id="KW-0276">Fatty acid metabolism</keyword>
<keyword evidence="13" id="KW-1185">Reference proteome</keyword>
<protein>
    <recommendedName>
        <fullName evidence="9">enoyl-[acyl-carrier-protein] reductase</fullName>
        <ecNumber evidence="9">1.3.1.104</ecNumber>
    </recommendedName>
</protein>
<evidence type="ECO:0000256" key="6">
    <source>
        <dbReference type="ARBA" id="ARBA00023002"/>
    </source>
</evidence>
<evidence type="ECO:0000256" key="5">
    <source>
        <dbReference type="ARBA" id="ARBA00022946"/>
    </source>
</evidence>
<dbReference type="RefSeq" id="WP_208870412.1">
    <property type="nucleotide sequence ID" value="NZ_CP016279.1"/>
</dbReference>
<evidence type="ECO:0000256" key="1">
    <source>
        <dbReference type="ARBA" id="ARBA00010371"/>
    </source>
</evidence>
<dbReference type="Pfam" id="PF00107">
    <property type="entry name" value="ADH_zinc_N"/>
    <property type="match status" value="1"/>
</dbReference>
<keyword evidence="7" id="KW-0443">Lipid metabolism</keyword>
<evidence type="ECO:0000313" key="13">
    <source>
        <dbReference type="Proteomes" id="UP001519309"/>
    </source>
</evidence>
<evidence type="ECO:0000256" key="7">
    <source>
        <dbReference type="ARBA" id="ARBA00023098"/>
    </source>
</evidence>
<feature type="domain" description="Enoyl reductase (ER)" evidence="11">
    <location>
        <begin position="48"/>
        <end position="352"/>
    </location>
</feature>
<keyword evidence="8" id="KW-0275">Fatty acid biosynthesis</keyword>
<accession>A0ABS4M3P6</accession>
<evidence type="ECO:0000256" key="4">
    <source>
        <dbReference type="ARBA" id="ARBA00022857"/>
    </source>
</evidence>
<proteinExistence type="inferred from homology"/>
<evidence type="ECO:0000256" key="2">
    <source>
        <dbReference type="ARBA" id="ARBA00022516"/>
    </source>
</evidence>
<dbReference type="PANTHER" id="PTHR43981:SF2">
    <property type="entry name" value="ENOYL-[ACYL-CARRIER-PROTEIN] REDUCTASE, MITOCHONDRIAL"/>
    <property type="match status" value="1"/>
</dbReference>
<keyword evidence="2" id="KW-0444">Lipid biosynthesis</keyword>
<organism evidence="12 13">
    <name type="scientific">Streptomyces griseochromogenes</name>
    <dbReference type="NCBI Taxonomy" id="68214"/>
    <lineage>
        <taxon>Bacteria</taxon>
        <taxon>Bacillati</taxon>
        <taxon>Actinomycetota</taxon>
        <taxon>Actinomycetes</taxon>
        <taxon>Kitasatosporales</taxon>
        <taxon>Streptomycetaceae</taxon>
        <taxon>Streptomyces</taxon>
    </lineage>
</organism>
<dbReference type="InterPro" id="IPR051034">
    <property type="entry name" value="Mito_Enoyl-ACP_Reductase"/>
</dbReference>
<dbReference type="InterPro" id="IPR036291">
    <property type="entry name" value="NAD(P)-bd_dom_sf"/>
</dbReference>
<keyword evidence="4" id="KW-0521">NADP</keyword>
<keyword evidence="5" id="KW-0809">Transit peptide</keyword>
<dbReference type="SUPFAM" id="SSF50129">
    <property type="entry name" value="GroES-like"/>
    <property type="match status" value="1"/>
</dbReference>
<dbReference type="Proteomes" id="UP001519309">
    <property type="component" value="Unassembled WGS sequence"/>
</dbReference>
<comment type="caution">
    <text evidence="12">The sequence shown here is derived from an EMBL/GenBank/DDBJ whole genome shotgun (WGS) entry which is preliminary data.</text>
</comment>
<dbReference type="SUPFAM" id="SSF51735">
    <property type="entry name" value="NAD(P)-binding Rossmann-fold domains"/>
    <property type="match status" value="1"/>
</dbReference>
<dbReference type="InterPro" id="IPR011032">
    <property type="entry name" value="GroES-like_sf"/>
</dbReference>
<evidence type="ECO:0000313" key="12">
    <source>
        <dbReference type="EMBL" id="MBP2054293.1"/>
    </source>
</evidence>
<dbReference type="Gene3D" id="3.90.180.10">
    <property type="entry name" value="Medium-chain alcohol dehydrogenases, catalytic domain"/>
    <property type="match status" value="1"/>
</dbReference>
<evidence type="ECO:0000259" key="11">
    <source>
        <dbReference type="SMART" id="SM00829"/>
    </source>
</evidence>
<keyword evidence="6" id="KW-0560">Oxidoreductase</keyword>
<dbReference type="EMBL" id="JAGGLP010000020">
    <property type="protein sequence ID" value="MBP2054293.1"/>
    <property type="molecule type" value="Genomic_DNA"/>
</dbReference>